<name>A0A139KR79_9BACE</name>
<comment type="caution">
    <text evidence="1">The sequence shown here is derived from an EMBL/GenBank/DDBJ whole genome shotgun (WGS) entry which is preliminary data.</text>
</comment>
<protein>
    <submittedName>
        <fullName evidence="1">Uncharacterized protein</fullName>
    </submittedName>
</protein>
<sequence>MAKVIQILEFLTIEWALIHGQIYFLVKKEQISTYFAIFAPCFQKACN</sequence>
<evidence type="ECO:0000313" key="2">
    <source>
        <dbReference type="Proteomes" id="UP000070319"/>
    </source>
</evidence>
<dbReference type="PATRIC" id="fig|329854.7.peg.4959"/>
<dbReference type="Proteomes" id="UP000070319">
    <property type="component" value="Unassembled WGS sequence"/>
</dbReference>
<accession>A0A139KR79</accession>
<reference evidence="1 2" key="1">
    <citation type="submission" date="2016-02" db="EMBL/GenBank/DDBJ databases">
        <authorList>
            <person name="Wen L."/>
            <person name="He K."/>
            <person name="Yang H."/>
        </authorList>
    </citation>
    <scope>NUCLEOTIDE SEQUENCE [LARGE SCALE GENOMIC DNA]</scope>
    <source>
        <strain evidence="1 2">KLE1704</strain>
    </source>
</reference>
<dbReference type="EMBL" id="LTDF01000170">
    <property type="protein sequence ID" value="KXT41693.1"/>
    <property type="molecule type" value="Genomic_DNA"/>
</dbReference>
<gene>
    <name evidence="1" type="ORF">HMPREF2531_04887</name>
</gene>
<evidence type="ECO:0000313" key="1">
    <source>
        <dbReference type="EMBL" id="KXT41693.1"/>
    </source>
</evidence>
<dbReference type="AlphaFoldDB" id="A0A139KR79"/>
<organism evidence="1">
    <name type="scientific">Bacteroides intestinalis</name>
    <dbReference type="NCBI Taxonomy" id="329854"/>
    <lineage>
        <taxon>Bacteria</taxon>
        <taxon>Pseudomonadati</taxon>
        <taxon>Bacteroidota</taxon>
        <taxon>Bacteroidia</taxon>
        <taxon>Bacteroidales</taxon>
        <taxon>Bacteroidaceae</taxon>
        <taxon>Bacteroides</taxon>
    </lineage>
</organism>
<proteinExistence type="predicted"/>